<reference evidence="1" key="2">
    <citation type="submission" date="2016-01" db="EMBL/GenBank/DDBJ databases">
        <authorList>
            <person name="Hong K.W."/>
        </authorList>
    </citation>
    <scope>NUCLEOTIDE SEQUENCE</scope>
    <source>
        <strain evidence="1">M40</strain>
    </source>
</reference>
<dbReference type="STRING" id="33889.AVW13_06415"/>
<dbReference type="RefSeq" id="WP_009379480.1">
    <property type="nucleotide sequence ID" value="NZ_CP065629.1"/>
</dbReference>
<dbReference type="EMBL" id="NCWY01000006">
    <property type="protein sequence ID" value="PAK95815.1"/>
    <property type="molecule type" value="Genomic_DNA"/>
</dbReference>
<dbReference type="InterPro" id="IPR011991">
    <property type="entry name" value="ArsR-like_HTH"/>
</dbReference>
<dbReference type="AlphaFoldDB" id="A0A165EFD5"/>
<organism evidence="2 4">
    <name type="scientific">Brevibacterium casei</name>
    <dbReference type="NCBI Taxonomy" id="33889"/>
    <lineage>
        <taxon>Bacteria</taxon>
        <taxon>Bacillati</taxon>
        <taxon>Actinomycetota</taxon>
        <taxon>Actinomycetes</taxon>
        <taxon>Micrococcales</taxon>
        <taxon>Brevibacteriaceae</taxon>
        <taxon>Brevibacterium</taxon>
    </lineage>
</organism>
<comment type="caution">
    <text evidence="2">The sequence shown here is derived from an EMBL/GenBank/DDBJ whole genome shotgun (WGS) entry which is preliminary data.</text>
</comment>
<evidence type="ECO:0000313" key="2">
    <source>
        <dbReference type="EMBL" id="PAK95815.1"/>
    </source>
</evidence>
<reference evidence="2 4" key="3">
    <citation type="submission" date="2017-04" db="EMBL/GenBank/DDBJ databases">
        <title>Kefir bacterial isolates.</title>
        <authorList>
            <person name="Kim Y."/>
            <person name="Blasche S."/>
            <person name="Patil K.R."/>
        </authorList>
    </citation>
    <scope>NUCLEOTIDE SEQUENCE [LARGE SCALE GENOMIC DNA]</scope>
    <source>
        <strain evidence="2 4">OG2</strain>
    </source>
</reference>
<dbReference type="GeneID" id="99773596"/>
<name>A0A165EFD5_9MICO</name>
<accession>A0A165EFD5</accession>
<gene>
    <name evidence="1" type="ORF">AVW13_06415</name>
    <name evidence="2" type="ORF">B8X04_08715</name>
</gene>
<dbReference type="CDD" id="cd00090">
    <property type="entry name" value="HTH_ARSR"/>
    <property type="match status" value="1"/>
</dbReference>
<dbReference type="Gene3D" id="1.10.10.10">
    <property type="entry name" value="Winged helix-like DNA-binding domain superfamily/Winged helix DNA-binding domain"/>
    <property type="match status" value="1"/>
</dbReference>
<dbReference type="InterPro" id="IPR036388">
    <property type="entry name" value="WH-like_DNA-bd_sf"/>
</dbReference>
<dbReference type="SUPFAM" id="SSF46785">
    <property type="entry name" value="Winged helix' DNA-binding domain"/>
    <property type="match status" value="1"/>
</dbReference>
<dbReference type="Proteomes" id="UP000216867">
    <property type="component" value="Unassembled WGS sequence"/>
</dbReference>
<dbReference type="Proteomes" id="UP000076612">
    <property type="component" value="Unassembled WGS sequence"/>
</dbReference>
<reference evidence="3" key="1">
    <citation type="submission" date="2016-01" db="EMBL/GenBank/DDBJ databases">
        <title>Draft genome of Chromobacterium sp. F49.</title>
        <authorList>
            <person name="Hong K.W."/>
        </authorList>
    </citation>
    <scope>NUCLEOTIDE SEQUENCE [LARGE SCALE GENOMIC DNA]</scope>
    <source>
        <strain evidence="3">M40</strain>
    </source>
</reference>
<evidence type="ECO:0000313" key="3">
    <source>
        <dbReference type="Proteomes" id="UP000076612"/>
    </source>
</evidence>
<evidence type="ECO:0000313" key="4">
    <source>
        <dbReference type="Proteomes" id="UP000216867"/>
    </source>
</evidence>
<dbReference type="InterPro" id="IPR036390">
    <property type="entry name" value="WH_DNA-bd_sf"/>
</dbReference>
<protein>
    <submittedName>
        <fullName evidence="2">Transcriptional regulator</fullName>
    </submittedName>
</protein>
<dbReference type="EMBL" id="LQQR01000006">
    <property type="protein sequence ID" value="KZE22994.1"/>
    <property type="molecule type" value="Genomic_DNA"/>
</dbReference>
<evidence type="ECO:0000313" key="1">
    <source>
        <dbReference type="EMBL" id="KZE22994.1"/>
    </source>
</evidence>
<sequence length="212" mass="23430">MPRRTTDYRGLTEPNRVRLLGAVQEHPDRSLKELAEAVGLHVNTVRDHLGVLIAEGLVSSRPRPCGTRGRPPTVYRAVDDAQMNPAARKRIDEARRLGPVLRRIGMSCRPQRVRDLGEDAGDQFETLLEHLDDCGLEPVADETELRVSLAACPHLQLDGDERTMACAVHARLLRDILAQVPGPLTIDEVEPFLTPDSCELRLLAARTSAQTA</sequence>
<dbReference type="Pfam" id="PF12840">
    <property type="entry name" value="HTH_20"/>
    <property type="match status" value="1"/>
</dbReference>
<proteinExistence type="predicted"/>